<dbReference type="PANTHER" id="PTHR43637:SF1">
    <property type="entry name" value="UPF0273 PROTEIN TM_0370"/>
    <property type="match status" value="1"/>
</dbReference>
<dbReference type="Proteomes" id="UP000250125">
    <property type="component" value="Chromosome"/>
</dbReference>
<dbReference type="Gene3D" id="3.40.50.300">
    <property type="entry name" value="P-loop containing nucleotide triphosphate hydrolases"/>
    <property type="match status" value="1"/>
</dbReference>
<accession>A0A2Z2MHA4</accession>
<dbReference type="SUPFAM" id="SSF52540">
    <property type="entry name" value="P-loop containing nucleoside triphosphate hydrolases"/>
    <property type="match status" value="1"/>
</dbReference>
<keyword evidence="1" id="KW-0547">Nucleotide-binding</keyword>
<gene>
    <name evidence="4" type="ORF">A3L11_00225</name>
</gene>
<evidence type="ECO:0000256" key="2">
    <source>
        <dbReference type="ARBA" id="ARBA00022840"/>
    </source>
</evidence>
<dbReference type="PROSITE" id="PS51146">
    <property type="entry name" value="KAIC"/>
    <property type="match status" value="1"/>
</dbReference>
<reference evidence="4 5" key="1">
    <citation type="submission" date="2016-04" db="EMBL/GenBank/DDBJ databases">
        <title>Complete genome sequence of Thermococcus siculi type strain RG-20.</title>
        <authorList>
            <person name="Oger P.M."/>
        </authorList>
    </citation>
    <scope>NUCLEOTIDE SEQUENCE [LARGE SCALE GENOMIC DNA]</scope>
    <source>
        <strain evidence="4 5">RG-20</strain>
    </source>
</reference>
<evidence type="ECO:0000256" key="1">
    <source>
        <dbReference type="ARBA" id="ARBA00022741"/>
    </source>
</evidence>
<dbReference type="EMBL" id="CP015103">
    <property type="protein sequence ID" value="ASJ07739.1"/>
    <property type="molecule type" value="Genomic_DNA"/>
</dbReference>
<dbReference type="OrthoDB" id="49590at2157"/>
<dbReference type="GeneID" id="33316618"/>
<keyword evidence="5" id="KW-1185">Reference proteome</keyword>
<evidence type="ECO:0000259" key="3">
    <source>
        <dbReference type="PROSITE" id="PS51146"/>
    </source>
</evidence>
<sequence>MEKRISTGVKGLDEMLQGGLIPGRVYLVKGGPGTGKTTLAVQFIMEGVKNDEKCLYITLEESAKLLKENMAKLGFDLNHPNVRLIDATPGRSSRSVLALNYEELASSFNSLTKSLEEILRSGEYSRVVIDPITMMKLTIKEALEYRRLFLKFLDVLNHYNVTALFTAELISTDIEEYMVSGAIELRRTETSTGRTLRGIKIVKFRGSSFDDELRPYAITEHGMEVYSRVSFKEISI</sequence>
<keyword evidence="2" id="KW-0067">ATP-binding</keyword>
<dbReference type="PRINTS" id="PR01874">
    <property type="entry name" value="DNAREPAIRADA"/>
</dbReference>
<evidence type="ECO:0000313" key="4">
    <source>
        <dbReference type="EMBL" id="ASJ07739.1"/>
    </source>
</evidence>
<dbReference type="GO" id="GO:0005524">
    <property type="term" value="F:ATP binding"/>
    <property type="evidence" value="ECO:0007669"/>
    <property type="project" value="UniProtKB-KW"/>
</dbReference>
<dbReference type="Pfam" id="PF06745">
    <property type="entry name" value="ATPase"/>
    <property type="match status" value="1"/>
</dbReference>
<proteinExistence type="predicted"/>
<dbReference type="RefSeq" id="WP_088854985.1">
    <property type="nucleotide sequence ID" value="NZ_CP015103.1"/>
</dbReference>
<organism evidence="4 5">
    <name type="scientific">Thermococcus siculi</name>
    <dbReference type="NCBI Taxonomy" id="72803"/>
    <lineage>
        <taxon>Archaea</taxon>
        <taxon>Methanobacteriati</taxon>
        <taxon>Methanobacteriota</taxon>
        <taxon>Thermococci</taxon>
        <taxon>Thermococcales</taxon>
        <taxon>Thermococcaceae</taxon>
        <taxon>Thermococcus</taxon>
    </lineage>
</organism>
<name>A0A2Z2MHA4_9EURY</name>
<protein>
    <submittedName>
        <fullName evidence="4">ATPase</fullName>
    </submittedName>
</protein>
<dbReference type="AlphaFoldDB" id="A0A2Z2MHA4"/>
<dbReference type="InterPro" id="IPR027417">
    <property type="entry name" value="P-loop_NTPase"/>
</dbReference>
<dbReference type="InterPro" id="IPR014774">
    <property type="entry name" value="KaiC-like_dom"/>
</dbReference>
<dbReference type="KEGG" id="tsl:A3L11_00225"/>
<dbReference type="InterPro" id="IPR010624">
    <property type="entry name" value="KaiC_dom"/>
</dbReference>
<evidence type="ECO:0000313" key="5">
    <source>
        <dbReference type="Proteomes" id="UP000250125"/>
    </source>
</evidence>
<feature type="domain" description="KaiC" evidence="3">
    <location>
        <begin position="3"/>
        <end position="236"/>
    </location>
</feature>
<dbReference type="PANTHER" id="PTHR43637">
    <property type="entry name" value="UPF0273 PROTEIN TM_0370"/>
    <property type="match status" value="1"/>
</dbReference>